<gene>
    <name evidence="2" type="ORF">LshimejAT787_0606380</name>
</gene>
<proteinExistence type="predicted"/>
<evidence type="ECO:0000313" key="2">
    <source>
        <dbReference type="EMBL" id="GLB39476.1"/>
    </source>
</evidence>
<dbReference type="SUPFAM" id="SSF54695">
    <property type="entry name" value="POZ domain"/>
    <property type="match status" value="1"/>
</dbReference>
<reference evidence="2" key="1">
    <citation type="submission" date="2022-07" db="EMBL/GenBank/DDBJ databases">
        <title>The genome of Lyophyllum shimeji provides insight into the initial evolution of ectomycorrhizal fungal genome.</title>
        <authorList>
            <person name="Kobayashi Y."/>
            <person name="Shibata T."/>
            <person name="Hirakawa H."/>
            <person name="Shigenobu S."/>
            <person name="Nishiyama T."/>
            <person name="Yamada A."/>
            <person name="Hasebe M."/>
            <person name="Kawaguchi M."/>
        </authorList>
    </citation>
    <scope>NUCLEOTIDE SEQUENCE</scope>
    <source>
        <strain evidence="2">AT787</strain>
    </source>
</reference>
<sequence length="283" mass="32080">MSTPQESLLREITSKTKQPRRTSERFCAGDADVTFVSSDNVVFRAHRKNLDVAAAAFPPSEFDTHGEEVPLTEDSATLELLFQYIYPQRHPDLESTPFDTLAPLAEAAEKYEVFAAMNICKIRMKNFLPNHAIDIFNYASKHGYADILALAAPFLLDIPLEEILETLSVHLYKPWVCYRQAWSRAARKAIMSLSPLYRVEVTYQGKRKTCPKCDGVYQTTDPSNQLPPAQLWVDLGEKRSRAALEELFTNIDTRVWGLTFDKKSFSSKLDGELSTVPSFDTFL</sequence>
<accession>A0A9P3UQQ5</accession>
<evidence type="ECO:0000313" key="3">
    <source>
        <dbReference type="Proteomes" id="UP001063166"/>
    </source>
</evidence>
<dbReference type="InterPro" id="IPR011333">
    <property type="entry name" value="SKP1/BTB/POZ_sf"/>
</dbReference>
<protein>
    <recommendedName>
        <fullName evidence="4">BTB domain-containing protein</fullName>
    </recommendedName>
</protein>
<dbReference type="OrthoDB" id="3184970at2759"/>
<dbReference type="EMBL" id="BRPK01000006">
    <property type="protein sequence ID" value="GLB39476.1"/>
    <property type="molecule type" value="Genomic_DNA"/>
</dbReference>
<name>A0A9P3UQQ5_LYOSH</name>
<keyword evidence="3" id="KW-1185">Reference proteome</keyword>
<evidence type="ECO:0000256" key="1">
    <source>
        <dbReference type="SAM" id="MobiDB-lite"/>
    </source>
</evidence>
<dbReference type="AlphaFoldDB" id="A0A9P3UQQ5"/>
<dbReference type="Proteomes" id="UP001063166">
    <property type="component" value="Unassembled WGS sequence"/>
</dbReference>
<comment type="caution">
    <text evidence="2">The sequence shown here is derived from an EMBL/GenBank/DDBJ whole genome shotgun (WGS) entry which is preliminary data.</text>
</comment>
<evidence type="ECO:0008006" key="4">
    <source>
        <dbReference type="Google" id="ProtNLM"/>
    </source>
</evidence>
<dbReference type="Gene3D" id="3.30.710.10">
    <property type="entry name" value="Potassium Channel Kv1.1, Chain A"/>
    <property type="match status" value="1"/>
</dbReference>
<organism evidence="2 3">
    <name type="scientific">Lyophyllum shimeji</name>
    <name type="common">Hon-shimeji</name>
    <name type="synonym">Tricholoma shimeji</name>
    <dbReference type="NCBI Taxonomy" id="47721"/>
    <lineage>
        <taxon>Eukaryota</taxon>
        <taxon>Fungi</taxon>
        <taxon>Dikarya</taxon>
        <taxon>Basidiomycota</taxon>
        <taxon>Agaricomycotina</taxon>
        <taxon>Agaricomycetes</taxon>
        <taxon>Agaricomycetidae</taxon>
        <taxon>Agaricales</taxon>
        <taxon>Tricholomatineae</taxon>
        <taxon>Lyophyllaceae</taxon>
        <taxon>Lyophyllum</taxon>
    </lineage>
</organism>
<feature type="region of interest" description="Disordered" evidence="1">
    <location>
        <begin position="1"/>
        <end position="22"/>
    </location>
</feature>